<evidence type="ECO:0000256" key="1">
    <source>
        <dbReference type="SAM" id="Phobius"/>
    </source>
</evidence>
<feature type="signal peptide" evidence="2">
    <location>
        <begin position="1"/>
        <end position="26"/>
    </location>
</feature>
<feature type="transmembrane region" description="Helical" evidence="1">
    <location>
        <begin position="476"/>
        <end position="502"/>
    </location>
</feature>
<keyword evidence="2" id="KW-0732">Signal</keyword>
<reference evidence="3 4" key="1">
    <citation type="submission" date="2022-05" db="EMBL/GenBank/DDBJ databases">
        <authorList>
            <consortium name="Genoscope - CEA"/>
            <person name="William W."/>
        </authorList>
    </citation>
    <scope>NUCLEOTIDE SEQUENCE [LARGE SCALE GENOMIC DNA]</scope>
</reference>
<feature type="transmembrane region" description="Helical" evidence="1">
    <location>
        <begin position="445"/>
        <end position="467"/>
    </location>
</feature>
<evidence type="ECO:0000313" key="4">
    <source>
        <dbReference type="Proteomes" id="UP001159427"/>
    </source>
</evidence>
<gene>
    <name evidence="3" type="ORF">PEVE_00038018</name>
</gene>
<evidence type="ECO:0000313" key="3">
    <source>
        <dbReference type="EMBL" id="CAH3030471.1"/>
    </source>
</evidence>
<name>A0ABN8MQB3_9CNID</name>
<proteinExistence type="predicted"/>
<evidence type="ECO:0000256" key="2">
    <source>
        <dbReference type="SAM" id="SignalP"/>
    </source>
</evidence>
<feature type="chain" id="PRO_5046577451" evidence="2">
    <location>
        <begin position="27"/>
        <end position="553"/>
    </location>
</feature>
<dbReference type="Proteomes" id="UP001159427">
    <property type="component" value="Unassembled WGS sequence"/>
</dbReference>
<dbReference type="EMBL" id="CALNXI010000636">
    <property type="protein sequence ID" value="CAH3030471.1"/>
    <property type="molecule type" value="Genomic_DNA"/>
</dbReference>
<keyword evidence="1" id="KW-0812">Transmembrane</keyword>
<accession>A0ABN8MQB3</accession>
<feature type="transmembrane region" description="Helical" evidence="1">
    <location>
        <begin position="417"/>
        <end position="439"/>
    </location>
</feature>
<keyword evidence="1" id="KW-1133">Transmembrane helix</keyword>
<feature type="transmembrane region" description="Helical" evidence="1">
    <location>
        <begin position="325"/>
        <end position="347"/>
    </location>
</feature>
<keyword evidence="4" id="KW-1185">Reference proteome</keyword>
<sequence length="553" mass="62369">MLGKCLATSLFLFFLLLALVFYNSDMNPFGDSYDFQKLILSQADESTCLYKLSPTSLGPYLKSFMKASVTDEGSELRFSGLAVTSTLKNACQPLTDVSKAKIPANKIALVILQLEDETACPMQDLALEAQRAGYSVLIYFGYSANTTAIYVPRKEILLIPVLEAKNYGGQCAGLPANADRTNVEISVPVLRPSSKELNAMKSYLANLYYWFLVGPIITLEWMRQTKKFCWHSGRHERSENPLEPEAENGQAETDFEREFRTVEEGENRTGEPVQVLAYQEGPAEEQPLLSAVNNDSHDVNRCPRGSGCVKKYHSVCDKAAIGLRYLILVLAALPVGLSGGGLSFFRFDEAGDSNQLYQISASSIFAWPNFLTYIEAPVWWSPFQIFCFFMYSHLACRNQWRWTWTIPTKFSKLIRNDWFASNIYLLVLGVVEPFCSLPASQGMRYFVRFAVYNSVNTVCNFLFLIILNKHKYVTRYVFYISVVCMICAYIESDVVALFYFALNSQGSLQNVKLTAIRTAAITLTLLVSFRTSIHIIRKLVKPRQSLFEGLGEQ</sequence>
<keyword evidence="1" id="KW-0472">Membrane</keyword>
<protein>
    <submittedName>
        <fullName evidence="3">Uncharacterized protein</fullName>
    </submittedName>
</protein>
<feature type="transmembrane region" description="Helical" evidence="1">
    <location>
        <begin position="378"/>
        <end position="396"/>
    </location>
</feature>
<comment type="caution">
    <text evidence="3">The sequence shown here is derived from an EMBL/GenBank/DDBJ whole genome shotgun (WGS) entry which is preliminary data.</text>
</comment>
<feature type="transmembrane region" description="Helical" evidence="1">
    <location>
        <begin position="514"/>
        <end position="533"/>
    </location>
</feature>
<organism evidence="3 4">
    <name type="scientific">Porites evermanni</name>
    <dbReference type="NCBI Taxonomy" id="104178"/>
    <lineage>
        <taxon>Eukaryota</taxon>
        <taxon>Metazoa</taxon>
        <taxon>Cnidaria</taxon>
        <taxon>Anthozoa</taxon>
        <taxon>Hexacorallia</taxon>
        <taxon>Scleractinia</taxon>
        <taxon>Fungiina</taxon>
        <taxon>Poritidae</taxon>
        <taxon>Porites</taxon>
    </lineage>
</organism>